<reference evidence="1 2" key="1">
    <citation type="submission" date="2017-07" db="EMBL/GenBank/DDBJ databases">
        <title>Isolation and whole genome analysis of endospore-forming bacteria from heroin.</title>
        <authorList>
            <person name="Kalinowski J."/>
            <person name="Ahrens B."/>
            <person name="Al-Dilaimi A."/>
            <person name="Winkler A."/>
            <person name="Wibberg D."/>
            <person name="Schleenbecker U."/>
            <person name="Ruckert C."/>
            <person name="Wolfel R."/>
            <person name="Grass G."/>
        </authorList>
    </citation>
    <scope>NUCLEOTIDE SEQUENCE [LARGE SCALE GENOMIC DNA]</scope>
    <source>
        <strain evidence="1 2">7521-2</strain>
    </source>
</reference>
<dbReference type="Proteomes" id="UP000216961">
    <property type="component" value="Unassembled WGS sequence"/>
</dbReference>
<dbReference type="SUPFAM" id="SSF55729">
    <property type="entry name" value="Acyl-CoA N-acyltransferases (Nat)"/>
    <property type="match status" value="1"/>
</dbReference>
<dbReference type="EMBL" id="NPBQ01000036">
    <property type="protein sequence ID" value="PAD83974.1"/>
    <property type="molecule type" value="Genomic_DNA"/>
</dbReference>
<name>A0A268FF27_NIACI</name>
<accession>A0A268FF27</accession>
<protein>
    <submittedName>
        <fullName evidence="1">Uncharacterized protein</fullName>
    </submittedName>
</protein>
<proteinExistence type="predicted"/>
<dbReference type="RefSeq" id="WP_095329576.1">
    <property type="nucleotide sequence ID" value="NZ_CP026031.1"/>
</dbReference>
<evidence type="ECO:0000313" key="1">
    <source>
        <dbReference type="EMBL" id="PAD83974.1"/>
    </source>
</evidence>
<evidence type="ECO:0000313" key="2">
    <source>
        <dbReference type="Proteomes" id="UP000216961"/>
    </source>
</evidence>
<dbReference type="InterPro" id="IPR016181">
    <property type="entry name" value="Acyl_CoA_acyltransferase"/>
</dbReference>
<dbReference type="KEGG" id="bcir:C2I06_16805"/>
<dbReference type="AlphaFoldDB" id="A0A268FF27"/>
<organism evidence="1 2">
    <name type="scientific">Niallia circulans</name>
    <name type="common">Bacillus circulans</name>
    <dbReference type="NCBI Taxonomy" id="1397"/>
    <lineage>
        <taxon>Bacteria</taxon>
        <taxon>Bacillati</taxon>
        <taxon>Bacillota</taxon>
        <taxon>Bacilli</taxon>
        <taxon>Bacillales</taxon>
        <taxon>Bacillaceae</taxon>
        <taxon>Niallia</taxon>
    </lineage>
</organism>
<comment type="caution">
    <text evidence="1">The sequence shown here is derived from an EMBL/GenBank/DDBJ whole genome shotgun (WGS) entry which is preliminary data.</text>
</comment>
<dbReference type="Gene3D" id="3.40.630.30">
    <property type="match status" value="1"/>
</dbReference>
<gene>
    <name evidence="1" type="ORF">CHH57_07070</name>
</gene>
<sequence>MHIIRQAEIGDLERIAAFLTNAEVTVEGLQEWLDYFLLMEAEADQTLIGTIGIEPFGKTGLLRSMVLSKGNVEDILFLIQQALKLAKDKDLDAIYCKVHNPHSMQLFRLLGFQAIEEENIPAAMKESNTVKNVYTVDKSHFMYIPMNIVDK</sequence>